<evidence type="ECO:0000256" key="9">
    <source>
        <dbReference type="ARBA" id="ARBA00022679"/>
    </source>
</evidence>
<evidence type="ECO:0000256" key="8">
    <source>
        <dbReference type="ARBA" id="ARBA00022573"/>
    </source>
</evidence>
<evidence type="ECO:0000313" key="21">
    <source>
        <dbReference type="Proteomes" id="UP000561045"/>
    </source>
</evidence>
<proteinExistence type="inferred from homology"/>
<comment type="function">
    <text evidence="14 19">Joins adenosylcobinamide-GDP and alpha-ribazole to generate adenosylcobalamin (Ado-cobalamin). Also synthesizes adenosylcobalamin 5'-phosphate from adenosylcobinamide-GDP and alpha-ribazole 5'-phosphate.</text>
</comment>
<comment type="catalytic activity">
    <reaction evidence="18 19">
        <text>alpha-ribazole 5'-phosphate + adenosylcob(III)inamide-GDP = adenosylcob(III)alamin 5'-phosphate + GMP + H(+)</text>
        <dbReference type="Rhea" id="RHEA:23560"/>
        <dbReference type="ChEBI" id="CHEBI:15378"/>
        <dbReference type="ChEBI" id="CHEBI:57918"/>
        <dbReference type="ChEBI" id="CHEBI:58115"/>
        <dbReference type="ChEBI" id="CHEBI:60487"/>
        <dbReference type="ChEBI" id="CHEBI:60493"/>
        <dbReference type="EC" id="2.7.8.26"/>
    </reaction>
</comment>
<reference evidence="20 21" key="1">
    <citation type="submission" date="2020-08" db="EMBL/GenBank/DDBJ databases">
        <title>Genomic Encyclopedia of Type Strains, Phase IV (KMG-IV): sequencing the most valuable type-strain genomes for metagenomic binning, comparative biology and taxonomic classification.</title>
        <authorList>
            <person name="Goeker M."/>
        </authorList>
    </citation>
    <scope>NUCLEOTIDE SEQUENCE [LARGE SCALE GENOMIC DNA]</scope>
    <source>
        <strain evidence="20 21">DSM 106739</strain>
    </source>
</reference>
<comment type="caution">
    <text evidence="19">Lacks conserved residue(s) required for the propagation of feature annotation.</text>
</comment>
<evidence type="ECO:0000256" key="7">
    <source>
        <dbReference type="ARBA" id="ARBA00022475"/>
    </source>
</evidence>
<evidence type="ECO:0000256" key="17">
    <source>
        <dbReference type="ARBA" id="ARBA00048623"/>
    </source>
</evidence>
<evidence type="ECO:0000256" key="19">
    <source>
        <dbReference type="HAMAP-Rule" id="MF_00719"/>
    </source>
</evidence>
<keyword evidence="11 19" id="KW-0460">Magnesium</keyword>
<dbReference type="HAMAP" id="MF_00719">
    <property type="entry name" value="CobS"/>
    <property type="match status" value="1"/>
</dbReference>
<evidence type="ECO:0000256" key="4">
    <source>
        <dbReference type="ARBA" id="ARBA00010561"/>
    </source>
</evidence>
<keyword evidence="8 19" id="KW-0169">Cobalamin biosynthesis</keyword>
<keyword evidence="9 19" id="KW-0808">Transferase</keyword>
<dbReference type="PANTHER" id="PTHR34148:SF1">
    <property type="entry name" value="ADENOSYLCOBINAMIDE-GDP RIBAZOLETRANSFERASE"/>
    <property type="match status" value="1"/>
</dbReference>
<dbReference type="AlphaFoldDB" id="A0A840BMZ6"/>
<evidence type="ECO:0000256" key="1">
    <source>
        <dbReference type="ARBA" id="ARBA00001946"/>
    </source>
</evidence>
<dbReference type="Pfam" id="PF02654">
    <property type="entry name" value="CobS"/>
    <property type="match status" value="1"/>
</dbReference>
<comment type="subcellular location">
    <subcellularLocation>
        <location evidence="2 19">Cell membrane</location>
        <topology evidence="2 19">Multi-pass membrane protein</topology>
    </subcellularLocation>
</comment>
<sequence>MLRWNLELFFTALGFFTRIPVPRWVPYSQERLNHAARWFPAVGWIVGAASAAALWLAAQVWSMPIAVLLSMAVSIRLTGCFHEDGLADAADGLGGGWAPEQILAIMKDSRIGTYGATALLLALGTKFAALSHLSPDKAALALLVAHPLSRFCSGTLIRTLDYMRADADAKAKPLAVRMSNGEWLTAAACGIAPLCVLAPRPALAALLAAGATTLWWARYLKRRLGGYTGDCLGAAQQLAELACYLAWTAAWTSI</sequence>
<evidence type="ECO:0000256" key="18">
    <source>
        <dbReference type="ARBA" id="ARBA00049504"/>
    </source>
</evidence>
<evidence type="ECO:0000313" key="20">
    <source>
        <dbReference type="EMBL" id="MBB4014350.1"/>
    </source>
</evidence>
<evidence type="ECO:0000256" key="14">
    <source>
        <dbReference type="ARBA" id="ARBA00025228"/>
    </source>
</evidence>
<evidence type="ECO:0000256" key="2">
    <source>
        <dbReference type="ARBA" id="ARBA00004651"/>
    </source>
</evidence>
<dbReference type="InterPro" id="IPR003805">
    <property type="entry name" value="CobS"/>
</dbReference>
<dbReference type="GO" id="GO:0009236">
    <property type="term" value="P:cobalamin biosynthetic process"/>
    <property type="evidence" value="ECO:0007669"/>
    <property type="project" value="UniProtKB-UniRule"/>
</dbReference>
<feature type="transmembrane region" description="Helical" evidence="19">
    <location>
        <begin position="44"/>
        <end position="69"/>
    </location>
</feature>
<evidence type="ECO:0000256" key="13">
    <source>
        <dbReference type="ARBA" id="ARBA00023136"/>
    </source>
</evidence>
<evidence type="ECO:0000256" key="15">
    <source>
        <dbReference type="ARBA" id="ARBA00032605"/>
    </source>
</evidence>
<comment type="catalytic activity">
    <reaction evidence="17 19">
        <text>alpha-ribazole + adenosylcob(III)inamide-GDP = adenosylcob(III)alamin + GMP + H(+)</text>
        <dbReference type="Rhea" id="RHEA:16049"/>
        <dbReference type="ChEBI" id="CHEBI:10329"/>
        <dbReference type="ChEBI" id="CHEBI:15378"/>
        <dbReference type="ChEBI" id="CHEBI:18408"/>
        <dbReference type="ChEBI" id="CHEBI:58115"/>
        <dbReference type="ChEBI" id="CHEBI:60487"/>
        <dbReference type="EC" id="2.7.8.26"/>
    </reaction>
</comment>
<comment type="pathway">
    <text evidence="3 19">Cofactor biosynthesis; adenosylcobalamin biosynthesis; adenosylcobalamin from cob(II)yrinate a,c-diamide: step 7/7.</text>
</comment>
<dbReference type="Proteomes" id="UP000561045">
    <property type="component" value="Unassembled WGS sequence"/>
</dbReference>
<dbReference type="EMBL" id="JACIET010000002">
    <property type="protein sequence ID" value="MBB4014350.1"/>
    <property type="molecule type" value="Genomic_DNA"/>
</dbReference>
<dbReference type="NCBIfam" id="NF001277">
    <property type="entry name" value="PRK00235.1-3"/>
    <property type="match status" value="1"/>
</dbReference>
<protein>
    <recommendedName>
        <fullName evidence="6 19">Adenosylcobinamide-GDP ribazoletransferase</fullName>
        <ecNumber evidence="5 19">2.7.8.26</ecNumber>
    </recommendedName>
    <alternativeName>
        <fullName evidence="16 19">Cobalamin synthase</fullName>
    </alternativeName>
    <alternativeName>
        <fullName evidence="15 19">Cobalamin-5'-phosphate synthase</fullName>
    </alternativeName>
</protein>
<dbReference type="NCBIfam" id="TIGR00317">
    <property type="entry name" value="cobS"/>
    <property type="match status" value="1"/>
</dbReference>
<comment type="similarity">
    <text evidence="4 19">Belongs to the CobS family.</text>
</comment>
<organism evidence="20 21">
    <name type="scientific">Niveibacterium umoris</name>
    <dbReference type="NCBI Taxonomy" id="1193620"/>
    <lineage>
        <taxon>Bacteria</taxon>
        <taxon>Pseudomonadati</taxon>
        <taxon>Pseudomonadota</taxon>
        <taxon>Betaproteobacteria</taxon>
        <taxon>Rhodocyclales</taxon>
        <taxon>Rhodocyclaceae</taxon>
        <taxon>Niveibacterium</taxon>
    </lineage>
</organism>
<keyword evidence="13 19" id="KW-0472">Membrane</keyword>
<evidence type="ECO:0000256" key="12">
    <source>
        <dbReference type="ARBA" id="ARBA00022989"/>
    </source>
</evidence>
<dbReference type="PANTHER" id="PTHR34148">
    <property type="entry name" value="ADENOSYLCOBINAMIDE-GDP RIBAZOLETRANSFERASE"/>
    <property type="match status" value="1"/>
</dbReference>
<dbReference type="EC" id="2.7.8.26" evidence="5 19"/>
<dbReference type="GO" id="GO:0008818">
    <property type="term" value="F:cobalamin 5'-phosphate synthase activity"/>
    <property type="evidence" value="ECO:0007669"/>
    <property type="project" value="UniProtKB-UniRule"/>
</dbReference>
<keyword evidence="12 19" id="KW-1133">Transmembrane helix</keyword>
<evidence type="ECO:0000256" key="5">
    <source>
        <dbReference type="ARBA" id="ARBA00013200"/>
    </source>
</evidence>
<keyword evidence="21" id="KW-1185">Reference proteome</keyword>
<comment type="cofactor">
    <cofactor evidence="1 19">
        <name>Mg(2+)</name>
        <dbReference type="ChEBI" id="CHEBI:18420"/>
    </cofactor>
</comment>
<gene>
    <name evidence="19" type="primary">cobS</name>
    <name evidence="20" type="ORF">GGR36_003696</name>
</gene>
<keyword evidence="7 19" id="KW-1003">Cell membrane</keyword>
<evidence type="ECO:0000256" key="16">
    <source>
        <dbReference type="ARBA" id="ARBA00032853"/>
    </source>
</evidence>
<comment type="caution">
    <text evidence="20">The sequence shown here is derived from an EMBL/GenBank/DDBJ whole genome shotgun (WGS) entry which is preliminary data.</text>
</comment>
<name>A0A840BMZ6_9RHOO</name>
<evidence type="ECO:0000256" key="10">
    <source>
        <dbReference type="ARBA" id="ARBA00022692"/>
    </source>
</evidence>
<evidence type="ECO:0000256" key="3">
    <source>
        <dbReference type="ARBA" id="ARBA00004663"/>
    </source>
</evidence>
<accession>A0A840BMZ6</accession>
<dbReference type="GO" id="GO:0051073">
    <property type="term" value="F:adenosylcobinamide-GDP ribazoletransferase activity"/>
    <property type="evidence" value="ECO:0007669"/>
    <property type="project" value="UniProtKB-UniRule"/>
</dbReference>
<evidence type="ECO:0000256" key="6">
    <source>
        <dbReference type="ARBA" id="ARBA00015850"/>
    </source>
</evidence>
<keyword evidence="10 19" id="KW-0812">Transmembrane</keyword>
<dbReference type="UniPathway" id="UPA00148">
    <property type="reaction ID" value="UER00238"/>
</dbReference>
<dbReference type="GO" id="GO:0005886">
    <property type="term" value="C:plasma membrane"/>
    <property type="evidence" value="ECO:0007669"/>
    <property type="project" value="UniProtKB-SubCell"/>
</dbReference>
<evidence type="ECO:0000256" key="11">
    <source>
        <dbReference type="ARBA" id="ARBA00022842"/>
    </source>
</evidence>